<evidence type="ECO:0000313" key="2">
    <source>
        <dbReference type="Proteomes" id="UP000053260"/>
    </source>
</evidence>
<reference evidence="1 2" key="1">
    <citation type="submission" date="2015-10" db="EMBL/GenBank/DDBJ databases">
        <title>Draft genome sequence of Streptomyces sp. RV15, isolated from a marine sponge.</title>
        <authorList>
            <person name="Ruckert C."/>
            <person name="Abdelmohsen U.R."/>
            <person name="Winkler A."/>
            <person name="Hentschel U."/>
            <person name="Kalinowski J."/>
            <person name="Kampfer P."/>
            <person name="Glaeser S."/>
        </authorList>
    </citation>
    <scope>NUCLEOTIDE SEQUENCE [LARGE SCALE GENOMIC DNA]</scope>
    <source>
        <strain evidence="1 2">RV15</strain>
    </source>
</reference>
<keyword evidence="2" id="KW-1185">Reference proteome</keyword>
<evidence type="ECO:0000313" key="1">
    <source>
        <dbReference type="EMBL" id="KUO14612.1"/>
    </source>
</evidence>
<dbReference type="AlphaFoldDB" id="A0A117RXJ3"/>
<sequence length="72" mass="7638">MPMTTTAAAIPAMRRVLPEKDFFFFLATLVLSLSSEAAPEFVDVDGDAWARGPCLGPVGMSLVSAAYGLMMP</sequence>
<protein>
    <submittedName>
        <fullName evidence="1">Uncharacterized protein</fullName>
    </submittedName>
</protein>
<accession>A0A117RXJ3</accession>
<proteinExistence type="predicted"/>
<gene>
    <name evidence="1" type="ORF">AQJ91_45825</name>
</gene>
<organism evidence="1 2">
    <name type="scientific">Streptomyces dysideae</name>
    <dbReference type="NCBI Taxonomy" id="909626"/>
    <lineage>
        <taxon>Bacteria</taxon>
        <taxon>Bacillati</taxon>
        <taxon>Actinomycetota</taxon>
        <taxon>Actinomycetes</taxon>
        <taxon>Kitasatosporales</taxon>
        <taxon>Streptomycetaceae</taxon>
        <taxon>Streptomyces</taxon>
    </lineage>
</organism>
<comment type="caution">
    <text evidence="1">The sequence shown here is derived from an EMBL/GenBank/DDBJ whole genome shotgun (WGS) entry which is preliminary data.</text>
</comment>
<dbReference type="Proteomes" id="UP000053260">
    <property type="component" value="Unassembled WGS sequence"/>
</dbReference>
<dbReference type="EMBL" id="LMXB01000138">
    <property type="protein sequence ID" value="KUO14612.1"/>
    <property type="molecule type" value="Genomic_DNA"/>
</dbReference>
<name>A0A117RXJ3_9ACTN</name>